<comment type="caution">
    <text evidence="15">The sequence shown here is derived from an EMBL/GenBank/DDBJ whole genome shotgun (WGS) entry which is preliminary data.</text>
</comment>
<dbReference type="InterPro" id="IPR036942">
    <property type="entry name" value="Beta-barrel_TonB_sf"/>
</dbReference>
<dbReference type="InterPro" id="IPR012910">
    <property type="entry name" value="Plug_dom"/>
</dbReference>
<evidence type="ECO:0000256" key="6">
    <source>
        <dbReference type="ARBA" id="ARBA00023077"/>
    </source>
</evidence>
<keyword evidence="7 10" id="KW-0472">Membrane</keyword>
<feature type="signal peptide" evidence="12">
    <location>
        <begin position="1"/>
        <end position="29"/>
    </location>
</feature>
<feature type="chain" id="PRO_5032648260" evidence="12">
    <location>
        <begin position="30"/>
        <end position="921"/>
    </location>
</feature>
<evidence type="ECO:0000256" key="9">
    <source>
        <dbReference type="ARBA" id="ARBA00023237"/>
    </source>
</evidence>
<dbReference type="Gene3D" id="2.40.170.20">
    <property type="entry name" value="TonB-dependent receptor, beta-barrel domain"/>
    <property type="match status" value="1"/>
</dbReference>
<dbReference type="EMBL" id="JABBGG010000016">
    <property type="protein sequence ID" value="NML63354.1"/>
    <property type="molecule type" value="Genomic_DNA"/>
</dbReference>
<evidence type="ECO:0000256" key="1">
    <source>
        <dbReference type="ARBA" id="ARBA00004571"/>
    </source>
</evidence>
<proteinExistence type="inferred from homology"/>
<organism evidence="15 16">
    <name type="scientific">Massilia polaris</name>
    <dbReference type="NCBI Taxonomy" id="2728846"/>
    <lineage>
        <taxon>Bacteria</taxon>
        <taxon>Pseudomonadati</taxon>
        <taxon>Pseudomonadota</taxon>
        <taxon>Betaproteobacteria</taxon>
        <taxon>Burkholderiales</taxon>
        <taxon>Oxalobacteraceae</taxon>
        <taxon>Telluria group</taxon>
        <taxon>Massilia</taxon>
    </lineage>
</organism>
<dbReference type="RefSeq" id="WP_169469248.1">
    <property type="nucleotide sequence ID" value="NZ_JABBGG010000016.1"/>
</dbReference>
<dbReference type="Pfam" id="PF07715">
    <property type="entry name" value="Plug"/>
    <property type="match status" value="1"/>
</dbReference>
<dbReference type="PANTHER" id="PTHR47234:SF2">
    <property type="entry name" value="TONB-DEPENDENT RECEPTOR"/>
    <property type="match status" value="1"/>
</dbReference>
<protein>
    <submittedName>
        <fullName evidence="15">TonB-dependent receptor</fullName>
    </submittedName>
</protein>
<evidence type="ECO:0000313" key="16">
    <source>
        <dbReference type="Proteomes" id="UP000583752"/>
    </source>
</evidence>
<keyword evidence="4 10" id="KW-1134">Transmembrane beta strand</keyword>
<evidence type="ECO:0000256" key="10">
    <source>
        <dbReference type="PROSITE-ProRule" id="PRU01360"/>
    </source>
</evidence>
<dbReference type="InterPro" id="IPR037066">
    <property type="entry name" value="Plug_dom_sf"/>
</dbReference>
<gene>
    <name evidence="15" type="ORF">HHL21_20125</name>
</gene>
<evidence type="ECO:0000256" key="4">
    <source>
        <dbReference type="ARBA" id="ARBA00022452"/>
    </source>
</evidence>
<evidence type="ECO:0000259" key="14">
    <source>
        <dbReference type="Pfam" id="PF07715"/>
    </source>
</evidence>
<keyword evidence="12" id="KW-0732">Signal</keyword>
<keyword evidence="6 11" id="KW-0798">TonB box</keyword>
<evidence type="ECO:0000256" key="2">
    <source>
        <dbReference type="ARBA" id="ARBA00009810"/>
    </source>
</evidence>
<dbReference type="GO" id="GO:0009279">
    <property type="term" value="C:cell outer membrane"/>
    <property type="evidence" value="ECO:0007669"/>
    <property type="project" value="UniProtKB-SubCell"/>
</dbReference>
<dbReference type="Gene3D" id="2.170.130.10">
    <property type="entry name" value="TonB-dependent receptor, plug domain"/>
    <property type="match status" value="1"/>
</dbReference>
<dbReference type="AlphaFoldDB" id="A0A848HQG8"/>
<keyword evidence="3 10" id="KW-0813">Transport</keyword>
<dbReference type="PANTHER" id="PTHR47234">
    <property type="match status" value="1"/>
</dbReference>
<keyword evidence="5 10" id="KW-0812">Transmembrane</keyword>
<feature type="domain" description="TonB-dependent receptor-like beta-barrel" evidence="13">
    <location>
        <begin position="413"/>
        <end position="882"/>
    </location>
</feature>
<evidence type="ECO:0000256" key="7">
    <source>
        <dbReference type="ARBA" id="ARBA00023136"/>
    </source>
</evidence>
<evidence type="ECO:0000256" key="3">
    <source>
        <dbReference type="ARBA" id="ARBA00022448"/>
    </source>
</evidence>
<evidence type="ECO:0000256" key="12">
    <source>
        <dbReference type="SAM" id="SignalP"/>
    </source>
</evidence>
<dbReference type="InterPro" id="IPR039426">
    <property type="entry name" value="TonB-dep_rcpt-like"/>
</dbReference>
<dbReference type="SUPFAM" id="SSF56935">
    <property type="entry name" value="Porins"/>
    <property type="match status" value="1"/>
</dbReference>
<keyword evidence="16" id="KW-1185">Reference proteome</keyword>
<evidence type="ECO:0000313" key="15">
    <source>
        <dbReference type="EMBL" id="NML63354.1"/>
    </source>
</evidence>
<sequence length="921" mass="99917">MLFKEKSGVRSVRMAIGLLAGLVGANALAQEQVIQRVEITGSAIKRIQREGALPVQVISKETIARTGATTVSDLLQKVPAMQGFTIEATAAGSNSGGRTSASIHGLGTAYTLVLLNGRRLAPLQDSGSSVNLNSIPLSAVERVEVLSDGASALYGADAIAGVINFILKKNYQGVAVEAGYVHPEHAGGKSANASITGGFGDLDEDGYNVLMTYRHDEQRQLKAPQRRFAATGYIPFSHEGVNYIYDRTSTSTVPANATVSFTNPAVNKAIGFNPFQKATGACADLNVPYLSNDAQTNFCSFDFAATVEIIPESKRDTFFSSGRIKLGENAIAFADLSLARFDLTARIAANPVNVSIPKGTPLYNQYIQPNLTPAQQELATGAVAQFRAVDWGTRDSQTITDVRHLVAGVEAVAFGWDLNSAVTLSKYKIDEKYTGGYMLNSEFRSMLSNRSFDPFAPSGSQSEATKSLIQNSLFKGSIREAYSDLKGFDVRGSREVFELPGGAASVAVGADYRELQQVQTASQAAKNGTIYAFNAPAENDYTRDSTGAFAELALPVLKNLEMTAAVRWDKYSAVKDALAGKDVGDSQDASTYKVTARWSPVQQVLLRASYGTGFRVADQDQIASPVVSAGFTSGSYVCPPSLETENAGFCRPGRQQYDVKRGGNAELSPEESKQYTLGFRIEPSNTVTFGADLWDVRMTNQVSSVSEIQAFADPAKFRELFSPFTNPATGEQKWSFLQAPINIGRSHYRGIDWDFTVGEKYSFGKLSVNVNGTHMLKADYTTPGTDNVWTDSMDRYGIDNQVTFRNVARITAALETGKMVNSFTLNYRNGYTDAAANPYNIATKANITQAIRLQVPSYSTIDYQGKYNISKQWDVRVGVKNLTDKEPPLSLRTSSGHQVGYDPRYADTMGRTLYLNTSYTF</sequence>
<dbReference type="Proteomes" id="UP000583752">
    <property type="component" value="Unassembled WGS sequence"/>
</dbReference>
<feature type="domain" description="TonB-dependent receptor plug" evidence="14">
    <location>
        <begin position="49"/>
        <end position="162"/>
    </location>
</feature>
<comment type="similarity">
    <text evidence="2 10 11">Belongs to the TonB-dependent receptor family.</text>
</comment>
<reference evidence="15 16" key="1">
    <citation type="submission" date="2020-04" db="EMBL/GenBank/DDBJ databases">
        <title>Massilia sp. RP-1-19 isolated from soil.</title>
        <authorList>
            <person name="Dahal R.H."/>
        </authorList>
    </citation>
    <scope>NUCLEOTIDE SEQUENCE [LARGE SCALE GENOMIC DNA]</scope>
    <source>
        <strain evidence="15 16">RP-1-19</strain>
    </source>
</reference>
<evidence type="ECO:0000259" key="13">
    <source>
        <dbReference type="Pfam" id="PF00593"/>
    </source>
</evidence>
<evidence type="ECO:0000256" key="5">
    <source>
        <dbReference type="ARBA" id="ARBA00022692"/>
    </source>
</evidence>
<dbReference type="PROSITE" id="PS52016">
    <property type="entry name" value="TONB_DEPENDENT_REC_3"/>
    <property type="match status" value="1"/>
</dbReference>
<accession>A0A848HQG8</accession>
<name>A0A848HQG8_9BURK</name>
<keyword evidence="8 15" id="KW-0675">Receptor</keyword>
<keyword evidence="9 10" id="KW-0998">Cell outer membrane</keyword>
<dbReference type="Pfam" id="PF00593">
    <property type="entry name" value="TonB_dep_Rec_b-barrel"/>
    <property type="match status" value="1"/>
</dbReference>
<dbReference type="InterPro" id="IPR000531">
    <property type="entry name" value="Beta-barrel_TonB"/>
</dbReference>
<evidence type="ECO:0000256" key="11">
    <source>
        <dbReference type="RuleBase" id="RU003357"/>
    </source>
</evidence>
<comment type="subcellular location">
    <subcellularLocation>
        <location evidence="1 10">Cell outer membrane</location>
        <topology evidence="1 10">Multi-pass membrane protein</topology>
    </subcellularLocation>
</comment>
<evidence type="ECO:0000256" key="8">
    <source>
        <dbReference type="ARBA" id="ARBA00023170"/>
    </source>
</evidence>